<gene>
    <name evidence="1" type="primary">ARG2</name>
    <name evidence="1" type="ORF">H4S07_000203</name>
</gene>
<keyword evidence="1" id="KW-0808">Transferase</keyword>
<reference evidence="1" key="1">
    <citation type="submission" date="2022-07" db="EMBL/GenBank/DDBJ databases">
        <title>Phylogenomic reconstructions and comparative analyses of Kickxellomycotina fungi.</title>
        <authorList>
            <person name="Reynolds N.K."/>
            <person name="Stajich J.E."/>
            <person name="Barry K."/>
            <person name="Grigoriev I.V."/>
            <person name="Crous P."/>
            <person name="Smith M.E."/>
        </authorList>
    </citation>
    <scope>NUCLEOTIDE SEQUENCE</scope>
    <source>
        <strain evidence="1">CBS 102833</strain>
    </source>
</reference>
<sequence length="506" mass="54640">MLRLRHWAAVRRPLAALLSGTSNPPQLTRERELILSVLSTVPSPREARKFIDSVSGRETLRSQREFEEQQARLAIEDATGVSPSTVELQYTRVPTRTLAALVCVDAVDACQVGKLLAQMQRIGVAPVVLVASATGGDHRDAVLRAHALADAVEREGGRARPICGGVFSESAVDGEPVAASIAAGQIPVVAPLAVDATQRLRVLDARSVAVPALARALAALEQGGSMSVARLILLGDAPGVVAGGELRRLVNLEEDYGRLEAAEPAGALQLMRTCLGILAPTTVGIVASVRADPSLVLKGLISERPVSQLKKPDTPKPRGAEYQASHVEGVPEQFTLLRHGFRIQRHTSLDTCDVERLCALLERSFGRTLDRAGYLERLRRCAGGIQVIVAGEYQGAVIVTYEKTSGRDLPYLDKFAVLPEVQGTGMADILWEQLRAACPSCLWRSRNDNGVNRWYFDRSHGHVRSPEGKGGTRWVFFWYQGQKGVLGPGEVSEGVDVAQRIPASFI</sequence>
<dbReference type="EC" id="2.3.1.1" evidence="1"/>
<proteinExistence type="predicted"/>
<comment type="caution">
    <text evidence="1">The sequence shown here is derived from an EMBL/GenBank/DDBJ whole genome shotgun (WGS) entry which is preliminary data.</text>
</comment>
<keyword evidence="1" id="KW-0012">Acyltransferase</keyword>
<evidence type="ECO:0000313" key="2">
    <source>
        <dbReference type="Proteomes" id="UP001140096"/>
    </source>
</evidence>
<name>A0ACC1LRB9_9FUNG</name>
<dbReference type="EMBL" id="JANBUP010000007">
    <property type="protein sequence ID" value="KAJ2814034.1"/>
    <property type="molecule type" value="Genomic_DNA"/>
</dbReference>
<evidence type="ECO:0000313" key="1">
    <source>
        <dbReference type="EMBL" id="KAJ2814034.1"/>
    </source>
</evidence>
<protein>
    <submittedName>
        <fullName evidence="1">Amino-acid acetyltransferase, mitochondrial</fullName>
        <ecNumber evidence="1">2.3.1.1</ecNumber>
    </submittedName>
</protein>
<accession>A0ACC1LRB9</accession>
<keyword evidence="2" id="KW-1185">Reference proteome</keyword>
<organism evidence="1 2">
    <name type="scientific">Coemansia furcata</name>
    <dbReference type="NCBI Taxonomy" id="417177"/>
    <lineage>
        <taxon>Eukaryota</taxon>
        <taxon>Fungi</taxon>
        <taxon>Fungi incertae sedis</taxon>
        <taxon>Zoopagomycota</taxon>
        <taxon>Kickxellomycotina</taxon>
        <taxon>Kickxellomycetes</taxon>
        <taxon>Kickxellales</taxon>
        <taxon>Kickxellaceae</taxon>
        <taxon>Coemansia</taxon>
    </lineage>
</organism>
<dbReference type="Proteomes" id="UP001140096">
    <property type="component" value="Unassembled WGS sequence"/>
</dbReference>